<evidence type="ECO:0000256" key="8">
    <source>
        <dbReference type="ARBA" id="ARBA00022898"/>
    </source>
</evidence>
<dbReference type="CDD" id="cd06448">
    <property type="entry name" value="L-Ser-dehyd"/>
    <property type="match status" value="1"/>
</dbReference>
<evidence type="ECO:0000256" key="2">
    <source>
        <dbReference type="ARBA" id="ARBA00004496"/>
    </source>
</evidence>
<protein>
    <recommendedName>
        <fullName evidence="5">L-serine ammonia-lyase</fullName>
        <ecNumber evidence="5">4.3.1.17</ecNumber>
    </recommendedName>
</protein>
<proteinExistence type="inferred from homology"/>
<dbReference type="PROSITE" id="PS00165">
    <property type="entry name" value="DEHYDRATASE_SER_THR"/>
    <property type="match status" value="1"/>
</dbReference>
<dbReference type="GO" id="GO:0004794">
    <property type="term" value="F:threonine deaminase activity"/>
    <property type="evidence" value="ECO:0007669"/>
    <property type="project" value="TreeGrafter"/>
</dbReference>
<evidence type="ECO:0000256" key="7">
    <source>
        <dbReference type="ARBA" id="ARBA00022490"/>
    </source>
</evidence>
<evidence type="ECO:0000259" key="11">
    <source>
        <dbReference type="Pfam" id="PF00291"/>
    </source>
</evidence>
<comment type="subcellular location">
    <subcellularLocation>
        <location evidence="2">Cytoplasm</location>
    </subcellularLocation>
</comment>
<dbReference type="GO" id="GO:0006565">
    <property type="term" value="P:L-serine catabolic process"/>
    <property type="evidence" value="ECO:0007669"/>
    <property type="project" value="TreeGrafter"/>
</dbReference>
<dbReference type="InterPro" id="IPR000634">
    <property type="entry name" value="Ser/Thr_deHydtase_PyrdxlP-BS"/>
</dbReference>
<evidence type="ECO:0000256" key="9">
    <source>
        <dbReference type="ARBA" id="ARBA00023239"/>
    </source>
</evidence>
<dbReference type="GO" id="GO:0009097">
    <property type="term" value="P:isoleucine biosynthetic process"/>
    <property type="evidence" value="ECO:0007669"/>
    <property type="project" value="TreeGrafter"/>
</dbReference>
<comment type="cofactor">
    <cofactor evidence="1">
        <name>pyridoxal 5'-phosphate</name>
        <dbReference type="ChEBI" id="CHEBI:597326"/>
    </cofactor>
</comment>
<comment type="catalytic activity">
    <reaction evidence="10">
        <text>L-serine = pyruvate + NH4(+)</text>
        <dbReference type="Rhea" id="RHEA:19169"/>
        <dbReference type="ChEBI" id="CHEBI:15361"/>
        <dbReference type="ChEBI" id="CHEBI:28938"/>
        <dbReference type="ChEBI" id="CHEBI:33384"/>
        <dbReference type="EC" id="4.3.1.17"/>
    </reaction>
</comment>
<feature type="domain" description="Tryptophan synthase beta chain-like PALP" evidence="11">
    <location>
        <begin position="11"/>
        <end position="325"/>
    </location>
</feature>
<dbReference type="EC" id="4.3.1.17" evidence="5"/>
<dbReference type="GO" id="GO:0006567">
    <property type="term" value="P:L-threonine catabolic process"/>
    <property type="evidence" value="ECO:0007669"/>
    <property type="project" value="TreeGrafter"/>
</dbReference>
<dbReference type="AlphaFoldDB" id="A0A9P7BBZ6"/>
<evidence type="ECO:0000256" key="3">
    <source>
        <dbReference type="ARBA" id="ARBA00004742"/>
    </source>
</evidence>
<name>A0A9P7BBZ6_MAUEX</name>
<evidence type="ECO:0000256" key="5">
    <source>
        <dbReference type="ARBA" id="ARBA00012093"/>
    </source>
</evidence>
<comment type="caution">
    <text evidence="12">The sequence shown here is derived from an EMBL/GenBank/DDBJ whole genome shotgun (WGS) entry which is preliminary data.</text>
</comment>
<evidence type="ECO:0000313" key="13">
    <source>
        <dbReference type="Proteomes" id="UP000750334"/>
    </source>
</evidence>
<dbReference type="Gene3D" id="3.40.50.1100">
    <property type="match status" value="2"/>
</dbReference>
<accession>A0A9P7BBZ6</accession>
<reference evidence="12 13" key="1">
    <citation type="submission" date="2020-11" db="EMBL/GenBank/DDBJ databases">
        <title>Kefir isolates.</title>
        <authorList>
            <person name="Marcisauskas S."/>
            <person name="Kim Y."/>
            <person name="Blasche S."/>
        </authorList>
    </citation>
    <scope>NUCLEOTIDE SEQUENCE [LARGE SCALE GENOMIC DNA]</scope>
    <source>
        <strain evidence="12 13">OG2</strain>
    </source>
</reference>
<dbReference type="Proteomes" id="UP000750334">
    <property type="component" value="Unassembled WGS sequence"/>
</dbReference>
<sequence length="341" mass="37081">MAGLTENAPVYNQTPLVREFLSKDENAPIFYVKYEGVQPSRSFKSRGIGHLILSKVNDVRKSNSGKTIHVFSSSGGNAGYAAAVACSRLNVRCTVVVPITAKAHMIRKIRDVGAEVIIKGAHWSEADEYLKTEVIGSCDNEKVENIYVHPFDDPIVWEGHSTMIDEIVETLREDDVDFNKVKGIVCSVGGGGLYNGIMTGLCRHNLADKIPVIAVETIGTDSLSSSLKANKLVTLNKISSVATSLGSTHVTEKTLQFAKTYNSKSVVLPDKDVINTSLKFTDFSNFITEPACAASIHLGYNFNIIEDALGQLLQKDDIIIIIACGGSTCAYKDLEDMQSRT</sequence>
<dbReference type="EMBL" id="PUHR01000044">
    <property type="protein sequence ID" value="KAG0669297.1"/>
    <property type="molecule type" value="Genomic_DNA"/>
</dbReference>
<dbReference type="GO" id="GO:0003941">
    <property type="term" value="F:L-serine ammonia-lyase activity"/>
    <property type="evidence" value="ECO:0007669"/>
    <property type="project" value="UniProtKB-EC"/>
</dbReference>
<dbReference type="GO" id="GO:0030170">
    <property type="term" value="F:pyridoxal phosphate binding"/>
    <property type="evidence" value="ECO:0007669"/>
    <property type="project" value="InterPro"/>
</dbReference>
<evidence type="ECO:0000256" key="6">
    <source>
        <dbReference type="ARBA" id="ARBA00022432"/>
    </source>
</evidence>
<comment type="pathway">
    <text evidence="3">Carbohydrate biosynthesis; gluconeogenesis.</text>
</comment>
<evidence type="ECO:0000256" key="1">
    <source>
        <dbReference type="ARBA" id="ARBA00001933"/>
    </source>
</evidence>
<keyword evidence="7" id="KW-0963">Cytoplasm</keyword>
<keyword evidence="9" id="KW-0456">Lyase</keyword>
<organism evidence="12 13">
    <name type="scientific">Maudiozyma exigua</name>
    <name type="common">Yeast</name>
    <name type="synonym">Kazachstania exigua</name>
    <dbReference type="NCBI Taxonomy" id="34358"/>
    <lineage>
        <taxon>Eukaryota</taxon>
        <taxon>Fungi</taxon>
        <taxon>Dikarya</taxon>
        <taxon>Ascomycota</taxon>
        <taxon>Saccharomycotina</taxon>
        <taxon>Saccharomycetes</taxon>
        <taxon>Saccharomycetales</taxon>
        <taxon>Saccharomycetaceae</taxon>
        <taxon>Maudiozyma</taxon>
    </lineage>
</organism>
<dbReference type="OrthoDB" id="7773036at2759"/>
<evidence type="ECO:0000313" key="12">
    <source>
        <dbReference type="EMBL" id="KAG0669297.1"/>
    </source>
</evidence>
<keyword evidence="6" id="KW-0312">Gluconeogenesis</keyword>
<evidence type="ECO:0000256" key="4">
    <source>
        <dbReference type="ARBA" id="ARBA00010869"/>
    </source>
</evidence>
<dbReference type="GO" id="GO:0006094">
    <property type="term" value="P:gluconeogenesis"/>
    <property type="evidence" value="ECO:0007669"/>
    <property type="project" value="UniProtKB-KW"/>
</dbReference>
<dbReference type="GO" id="GO:0005737">
    <property type="term" value="C:cytoplasm"/>
    <property type="evidence" value="ECO:0007669"/>
    <property type="project" value="UniProtKB-SubCell"/>
</dbReference>
<dbReference type="Pfam" id="PF00291">
    <property type="entry name" value="PALP"/>
    <property type="match status" value="1"/>
</dbReference>
<dbReference type="PANTHER" id="PTHR48078">
    <property type="entry name" value="THREONINE DEHYDRATASE, MITOCHONDRIAL-RELATED"/>
    <property type="match status" value="1"/>
</dbReference>
<dbReference type="InterPro" id="IPR001926">
    <property type="entry name" value="TrpB-like_PALP"/>
</dbReference>
<dbReference type="SUPFAM" id="SSF53686">
    <property type="entry name" value="Tryptophan synthase beta subunit-like PLP-dependent enzymes"/>
    <property type="match status" value="1"/>
</dbReference>
<comment type="similarity">
    <text evidence="4">Belongs to the serine/threonine dehydratase family.</text>
</comment>
<evidence type="ECO:0000256" key="10">
    <source>
        <dbReference type="ARBA" id="ARBA00049406"/>
    </source>
</evidence>
<gene>
    <name evidence="12" type="ORF">C6P45_003896</name>
</gene>
<keyword evidence="8" id="KW-0663">Pyridoxal phosphate</keyword>
<keyword evidence="13" id="KW-1185">Reference proteome</keyword>
<dbReference type="InterPro" id="IPR036052">
    <property type="entry name" value="TrpB-like_PALP_sf"/>
</dbReference>
<dbReference type="InterPro" id="IPR050147">
    <property type="entry name" value="Ser/Thr_Dehydratase"/>
</dbReference>
<dbReference type="PANTHER" id="PTHR48078:SF2">
    <property type="entry name" value="CATABOLIC L-SERINE_THREONINE DEHYDRATASE"/>
    <property type="match status" value="1"/>
</dbReference>
<dbReference type="FunFam" id="3.40.50.1100:FF:000040">
    <property type="entry name" value="L-serine dehydratase, putative"/>
    <property type="match status" value="1"/>
</dbReference>